<dbReference type="PANTHER" id="PTHR43283">
    <property type="entry name" value="BETA-LACTAMASE-RELATED"/>
    <property type="match status" value="1"/>
</dbReference>
<dbReference type="Gene3D" id="3.40.710.10">
    <property type="entry name" value="DD-peptidase/beta-lactamase superfamily"/>
    <property type="match status" value="1"/>
</dbReference>
<dbReference type="GO" id="GO:0016787">
    <property type="term" value="F:hydrolase activity"/>
    <property type="evidence" value="ECO:0007669"/>
    <property type="project" value="UniProtKB-KW"/>
</dbReference>
<dbReference type="OrthoDB" id="9814204at2"/>
<dbReference type="InterPro" id="IPR001466">
    <property type="entry name" value="Beta-lactam-related"/>
</dbReference>
<evidence type="ECO:0000313" key="3">
    <source>
        <dbReference type="EMBL" id="TXL69828.1"/>
    </source>
</evidence>
<dbReference type="PANTHER" id="PTHR43283:SF14">
    <property type="entry name" value="BLL8153 PROTEIN"/>
    <property type="match status" value="1"/>
</dbReference>
<comment type="caution">
    <text evidence="3">The sequence shown here is derived from an EMBL/GenBank/DDBJ whole genome shotgun (WGS) entry which is preliminary data.</text>
</comment>
<reference evidence="3 4" key="1">
    <citation type="submission" date="2019-06" db="EMBL/GenBank/DDBJ databases">
        <title>New taxonomy in bacterial strain CC-CFT640, isolated from vineyard.</title>
        <authorList>
            <person name="Lin S.-Y."/>
            <person name="Tsai C.-F."/>
            <person name="Young C.-C."/>
        </authorList>
    </citation>
    <scope>NUCLEOTIDE SEQUENCE [LARGE SCALE GENOMIC DNA]</scope>
    <source>
        <strain evidence="3 4">CC-CFT640</strain>
    </source>
</reference>
<name>A0A5C8P7X6_9HYPH</name>
<dbReference type="Pfam" id="PF00144">
    <property type="entry name" value="Beta-lactamase"/>
    <property type="match status" value="1"/>
</dbReference>
<protein>
    <submittedName>
        <fullName evidence="3">Serine hydrolase</fullName>
    </submittedName>
</protein>
<sequence>MVRRAMPAMLAALVALNGAVVAAPQEDLYGKPEGYPVGSRATAFLQRYLVGTFSNTEKLAPFHVVAAPPDASPLLRAGGGFDVTYEHDGRRKTVEDYLATNPVTGLLVLRDARNVFERYQYDRTASHRFYSASMAKTVTAVLVGMALHDGKIRSIDDAAEVYVPDLRGCAYGATPLRALLQMSSGIRYVERYDGADDQARLWRAMFAEAGPTVMDVLKSFNDRPWAPGTHFNYAGSETMVLGLVLRAATGRPLADYLSEKVWQPMGAEADASWLVDRSGQELTSCCLNVTLRDYGRFALLMANDGRVNGKQVVPADWIRDMTTVPDDQAYRKPYVASPSFGYGYQTWVLPGTERQFALLGVHGQAIYVHPRLKLAMVNTAVRPRPVDRGILETSALWRAIVAAAEK</sequence>
<keyword evidence="3" id="KW-0378">Hydrolase</keyword>
<evidence type="ECO:0000313" key="4">
    <source>
        <dbReference type="Proteomes" id="UP000321638"/>
    </source>
</evidence>
<feature type="chain" id="PRO_5023091893" evidence="1">
    <location>
        <begin position="23"/>
        <end position="406"/>
    </location>
</feature>
<dbReference type="InterPro" id="IPR050789">
    <property type="entry name" value="Diverse_Enzym_Activities"/>
</dbReference>
<gene>
    <name evidence="3" type="ORF">FHP25_37375</name>
</gene>
<dbReference type="AlphaFoldDB" id="A0A5C8P7X6"/>
<accession>A0A5C8P7X6</accession>
<feature type="signal peptide" evidence="1">
    <location>
        <begin position="1"/>
        <end position="22"/>
    </location>
</feature>
<keyword evidence="1" id="KW-0732">Signal</keyword>
<organism evidence="3 4">
    <name type="scientific">Vineibacter terrae</name>
    <dbReference type="NCBI Taxonomy" id="2586908"/>
    <lineage>
        <taxon>Bacteria</taxon>
        <taxon>Pseudomonadati</taxon>
        <taxon>Pseudomonadota</taxon>
        <taxon>Alphaproteobacteria</taxon>
        <taxon>Hyphomicrobiales</taxon>
        <taxon>Vineibacter</taxon>
    </lineage>
</organism>
<dbReference type="RefSeq" id="WP_147852111.1">
    <property type="nucleotide sequence ID" value="NZ_VDUZ01000071.1"/>
</dbReference>
<dbReference type="Proteomes" id="UP000321638">
    <property type="component" value="Unassembled WGS sequence"/>
</dbReference>
<proteinExistence type="predicted"/>
<dbReference type="SUPFAM" id="SSF56601">
    <property type="entry name" value="beta-lactamase/transpeptidase-like"/>
    <property type="match status" value="1"/>
</dbReference>
<evidence type="ECO:0000256" key="1">
    <source>
        <dbReference type="SAM" id="SignalP"/>
    </source>
</evidence>
<evidence type="ECO:0000259" key="2">
    <source>
        <dbReference type="Pfam" id="PF00144"/>
    </source>
</evidence>
<dbReference type="EMBL" id="VDUZ01000071">
    <property type="protein sequence ID" value="TXL69828.1"/>
    <property type="molecule type" value="Genomic_DNA"/>
</dbReference>
<dbReference type="InterPro" id="IPR012338">
    <property type="entry name" value="Beta-lactam/transpept-like"/>
</dbReference>
<feature type="domain" description="Beta-lactamase-related" evidence="2">
    <location>
        <begin position="93"/>
        <end position="383"/>
    </location>
</feature>
<keyword evidence="4" id="KW-1185">Reference proteome</keyword>